<dbReference type="PANTHER" id="PTHR43619">
    <property type="entry name" value="S-ADENOSYL-L-METHIONINE-DEPENDENT METHYLTRANSFERASE YKTD-RELATED"/>
    <property type="match status" value="1"/>
</dbReference>
<name>A0A316M8A0_9CLOT</name>
<dbReference type="EMBL" id="QAMZ01000020">
    <property type="protein sequence ID" value="PWL54556.1"/>
    <property type="molecule type" value="Genomic_DNA"/>
</dbReference>
<dbReference type="Gene3D" id="3.40.50.150">
    <property type="entry name" value="Vaccinia Virus protein VP39"/>
    <property type="match status" value="1"/>
</dbReference>
<dbReference type="InterPro" id="IPR016874">
    <property type="entry name" value="TcmP-like"/>
</dbReference>
<dbReference type="InterPro" id="IPR029063">
    <property type="entry name" value="SAM-dependent_MTases_sf"/>
</dbReference>
<dbReference type="SUPFAM" id="SSF53335">
    <property type="entry name" value="S-adenosyl-L-methionine-dependent methyltransferases"/>
    <property type="match status" value="1"/>
</dbReference>
<comment type="caution">
    <text evidence="3">The sequence shown here is derived from an EMBL/GenBank/DDBJ whole genome shotgun (WGS) entry which is preliminary data.</text>
</comment>
<dbReference type="GO" id="GO:0032259">
    <property type="term" value="P:methylation"/>
    <property type="evidence" value="ECO:0007669"/>
    <property type="project" value="UniProtKB-KW"/>
</dbReference>
<dbReference type="PANTHER" id="PTHR43619:SF2">
    <property type="entry name" value="S-ADENOSYL-L-METHIONINE-DEPENDENT METHYLTRANSFERASES SUPERFAMILY PROTEIN"/>
    <property type="match status" value="1"/>
</dbReference>
<evidence type="ECO:0000313" key="3">
    <source>
        <dbReference type="EMBL" id="PWL54556.1"/>
    </source>
</evidence>
<gene>
    <name evidence="3" type="ORF">DBY38_04200</name>
</gene>
<dbReference type="PIRSF" id="PIRSF028177">
    <property type="entry name" value="Polyketide_synth_Omtfrase_TcmP"/>
    <property type="match status" value="1"/>
</dbReference>
<protein>
    <submittedName>
        <fullName evidence="3">Class I SAM-dependent methyltransferase</fullName>
    </submittedName>
</protein>
<keyword evidence="2 3" id="KW-0808">Transferase</keyword>
<accession>A0A316M8A0</accession>
<sequence>MKGVEKIMKQKINLSGVNETMLVPVYARALESRKKNHAFYDKTAIAVIDSLDYDFKKHGKSKMNMWGCAARTIIFDREVSEYIQKHPNCSIVNMACGLDDRFSRVDNGTIEWYNIDFQNVMKIREKIIPLNDRVINISSSVLDFTWIEKIKNKEHVLVIAEGLLMYLKENEVQNLFKKVSTSFKNCTLLCELMSTWMVNNQQIHDTIKKTTAVFQWGIGSTEDFTKLCPMYKMTGDFNLTNTMKRFSPIFISLISPKLRPKNNRIGRFEKFA</sequence>
<dbReference type="InterPro" id="IPR007213">
    <property type="entry name" value="Ppm1/Ppm2/Tcmp"/>
</dbReference>
<reference evidence="3 4" key="1">
    <citation type="submission" date="2018-03" db="EMBL/GenBank/DDBJ databases">
        <title>The uncultured portion of the human microbiome is neutrally assembled.</title>
        <authorList>
            <person name="Jeraldo P."/>
            <person name="Boardman L."/>
            <person name="White B.A."/>
            <person name="Nelson H."/>
            <person name="Goldenfeld N."/>
            <person name="Chia N."/>
        </authorList>
    </citation>
    <scope>NUCLEOTIDE SEQUENCE [LARGE SCALE GENOMIC DNA]</scope>
    <source>
        <strain evidence="3">CIM:MAG 903</strain>
    </source>
</reference>
<dbReference type="AlphaFoldDB" id="A0A316M8A0"/>
<keyword evidence="1 3" id="KW-0489">Methyltransferase</keyword>
<organism evidence="3 4">
    <name type="scientific">Clostridium cadaveris</name>
    <dbReference type="NCBI Taxonomy" id="1529"/>
    <lineage>
        <taxon>Bacteria</taxon>
        <taxon>Bacillati</taxon>
        <taxon>Bacillota</taxon>
        <taxon>Clostridia</taxon>
        <taxon>Eubacteriales</taxon>
        <taxon>Clostridiaceae</taxon>
        <taxon>Clostridium</taxon>
    </lineage>
</organism>
<dbReference type="Pfam" id="PF04072">
    <property type="entry name" value="LCM"/>
    <property type="match status" value="1"/>
</dbReference>
<evidence type="ECO:0000313" key="4">
    <source>
        <dbReference type="Proteomes" id="UP000246114"/>
    </source>
</evidence>
<evidence type="ECO:0000256" key="1">
    <source>
        <dbReference type="ARBA" id="ARBA00022603"/>
    </source>
</evidence>
<evidence type="ECO:0000256" key="2">
    <source>
        <dbReference type="ARBA" id="ARBA00022679"/>
    </source>
</evidence>
<dbReference type="GO" id="GO:0008168">
    <property type="term" value="F:methyltransferase activity"/>
    <property type="evidence" value="ECO:0007669"/>
    <property type="project" value="UniProtKB-KW"/>
</dbReference>
<dbReference type="Proteomes" id="UP000246114">
    <property type="component" value="Unassembled WGS sequence"/>
</dbReference>
<proteinExistence type="predicted"/>